<reference evidence="5 6" key="1">
    <citation type="journal article" date="2019" name="Anaerobe">
        <title>Brachyspira catarrhinii sp. nov., an anaerobic intestinal spirochaete isolated from vervet monkeys may have been misidentified as Brachyspira aalborgi in previous studies.</title>
        <authorList>
            <person name="Phillips N.D."/>
            <person name="La T."/>
            <person name="Hampson D.J."/>
        </authorList>
    </citation>
    <scope>NUCLEOTIDE SEQUENCE [LARGE SCALE GENOMIC DNA]</scope>
    <source>
        <strain evidence="5 6">Z12</strain>
    </source>
</reference>
<dbReference type="Pfam" id="PF12796">
    <property type="entry name" value="Ank_2"/>
    <property type="match status" value="1"/>
</dbReference>
<feature type="transmembrane region" description="Helical" evidence="4">
    <location>
        <begin position="58"/>
        <end position="79"/>
    </location>
</feature>
<name>A0ABY2TQ15_9SPIR</name>
<proteinExistence type="predicted"/>
<feature type="transmembrane region" description="Helical" evidence="4">
    <location>
        <begin position="12"/>
        <end position="38"/>
    </location>
</feature>
<dbReference type="RefSeq" id="WP_137998874.1">
    <property type="nucleotide sequence ID" value="NZ_SJDU01000274.1"/>
</dbReference>
<keyword evidence="6" id="KW-1185">Reference proteome</keyword>
<dbReference type="PROSITE" id="PS50088">
    <property type="entry name" value="ANK_REPEAT"/>
    <property type="match status" value="1"/>
</dbReference>
<accession>A0ABY2TQ15</accession>
<evidence type="ECO:0000313" key="6">
    <source>
        <dbReference type="Proteomes" id="UP000310168"/>
    </source>
</evidence>
<comment type="caution">
    <text evidence="5">The sequence shown here is derived from an EMBL/GenBank/DDBJ whole genome shotgun (WGS) entry which is preliminary data.</text>
</comment>
<dbReference type="SMART" id="SM00248">
    <property type="entry name" value="ANK"/>
    <property type="match status" value="1"/>
</dbReference>
<dbReference type="EMBL" id="SJDU01000274">
    <property type="protein sequence ID" value="TKZ32334.1"/>
    <property type="molecule type" value="Genomic_DNA"/>
</dbReference>
<dbReference type="InterPro" id="IPR002110">
    <property type="entry name" value="Ankyrin_rpt"/>
</dbReference>
<keyword evidence="4" id="KW-1133">Transmembrane helix</keyword>
<dbReference type="PANTHER" id="PTHR24124">
    <property type="entry name" value="ANKYRIN REPEAT FAMILY A"/>
    <property type="match status" value="1"/>
</dbReference>
<dbReference type="PANTHER" id="PTHR24124:SF14">
    <property type="entry name" value="CHROMOSOME UNDETERMINED SCAFFOLD_25, WHOLE GENOME SHOTGUN SEQUENCE"/>
    <property type="match status" value="1"/>
</dbReference>
<keyword evidence="1" id="KW-0677">Repeat</keyword>
<evidence type="ECO:0000256" key="1">
    <source>
        <dbReference type="ARBA" id="ARBA00022737"/>
    </source>
</evidence>
<sequence length="208" mass="23624">MSQFNKNINKGTLLESIGFTVLIIFALFVISIIITFMLSNTGFIGDILNYKNFDTLLGLIPIFIIFIFVFFFTILLYLVSLSIKINAIIENMNNNNLSYTQSTDSQNILSDEQLAAFNMDLMNYVNTENLHEILECIYEKNTNINFQDENGKTPLIIAVIKGNKDIVRALINAGADLNIKDNDNKTALDYAENNNFEEIKKIILDGKR</sequence>
<dbReference type="Proteomes" id="UP000310168">
    <property type="component" value="Unassembled WGS sequence"/>
</dbReference>
<dbReference type="PROSITE" id="PS50297">
    <property type="entry name" value="ANK_REP_REGION"/>
    <property type="match status" value="1"/>
</dbReference>
<keyword evidence="4" id="KW-0472">Membrane</keyword>
<dbReference type="Gene3D" id="1.25.40.20">
    <property type="entry name" value="Ankyrin repeat-containing domain"/>
    <property type="match status" value="1"/>
</dbReference>
<evidence type="ECO:0000256" key="3">
    <source>
        <dbReference type="PROSITE-ProRule" id="PRU00023"/>
    </source>
</evidence>
<keyword evidence="2 3" id="KW-0040">ANK repeat</keyword>
<keyword evidence="4" id="KW-0812">Transmembrane</keyword>
<organism evidence="5 6">
    <name type="scientific">Brachyspira catarrhinii</name>
    <dbReference type="NCBI Taxonomy" id="2528966"/>
    <lineage>
        <taxon>Bacteria</taxon>
        <taxon>Pseudomonadati</taxon>
        <taxon>Spirochaetota</taxon>
        <taxon>Spirochaetia</taxon>
        <taxon>Brachyspirales</taxon>
        <taxon>Brachyspiraceae</taxon>
        <taxon>Brachyspira</taxon>
    </lineage>
</organism>
<gene>
    <name evidence="5" type="ORF">EZH24_09260</name>
</gene>
<dbReference type="InterPro" id="IPR036770">
    <property type="entry name" value="Ankyrin_rpt-contain_sf"/>
</dbReference>
<evidence type="ECO:0000256" key="2">
    <source>
        <dbReference type="ARBA" id="ARBA00023043"/>
    </source>
</evidence>
<protein>
    <submittedName>
        <fullName evidence="5">Ankyrin repeat domain-containing protein</fullName>
    </submittedName>
</protein>
<dbReference type="SUPFAM" id="SSF48403">
    <property type="entry name" value="Ankyrin repeat"/>
    <property type="match status" value="1"/>
</dbReference>
<evidence type="ECO:0000256" key="4">
    <source>
        <dbReference type="SAM" id="Phobius"/>
    </source>
</evidence>
<evidence type="ECO:0000313" key="5">
    <source>
        <dbReference type="EMBL" id="TKZ32334.1"/>
    </source>
</evidence>
<feature type="repeat" description="ANK" evidence="3">
    <location>
        <begin position="150"/>
        <end position="182"/>
    </location>
</feature>